<evidence type="ECO:0000313" key="7">
    <source>
        <dbReference type="EMBL" id="KDN53124.1"/>
    </source>
</evidence>
<protein>
    <submittedName>
        <fullName evidence="7">WD40 repeat-like protein</fullName>
    </submittedName>
</protein>
<feature type="repeat" description="WD" evidence="5">
    <location>
        <begin position="68"/>
        <end position="109"/>
    </location>
</feature>
<evidence type="ECO:0000256" key="6">
    <source>
        <dbReference type="SAM" id="MobiDB-lite"/>
    </source>
</evidence>
<dbReference type="FunCoup" id="A0A066WQ41">
    <property type="interactions" value="762"/>
</dbReference>
<feature type="region of interest" description="Disordered" evidence="6">
    <location>
        <begin position="595"/>
        <end position="620"/>
    </location>
</feature>
<gene>
    <name evidence="7" type="ORF">K437DRAFT_231171</name>
</gene>
<evidence type="ECO:0000256" key="5">
    <source>
        <dbReference type="PROSITE-ProRule" id="PRU00221"/>
    </source>
</evidence>
<evidence type="ECO:0000256" key="4">
    <source>
        <dbReference type="ARBA" id="ARBA00023242"/>
    </source>
</evidence>
<dbReference type="RefSeq" id="XP_013245963.1">
    <property type="nucleotide sequence ID" value="XM_013390509.1"/>
</dbReference>
<accession>A0A066WQ41</accession>
<comment type="caution">
    <text evidence="7">The sequence shown here is derived from an EMBL/GenBank/DDBJ whole genome shotgun (WGS) entry which is preliminary data.</text>
</comment>
<evidence type="ECO:0000313" key="8">
    <source>
        <dbReference type="Proteomes" id="UP000027361"/>
    </source>
</evidence>
<dbReference type="InterPro" id="IPR037850">
    <property type="entry name" value="RBBP5/Swd1"/>
</dbReference>
<feature type="compositionally biased region" description="Acidic residues" evidence="6">
    <location>
        <begin position="595"/>
        <end position="611"/>
    </location>
</feature>
<dbReference type="OrthoDB" id="196858at2759"/>
<keyword evidence="3" id="KW-0677">Repeat</keyword>
<dbReference type="InterPro" id="IPR036322">
    <property type="entry name" value="WD40_repeat_dom_sf"/>
</dbReference>
<keyword evidence="8" id="KW-1185">Reference proteome</keyword>
<feature type="compositionally biased region" description="Low complexity" evidence="6">
    <location>
        <begin position="163"/>
        <end position="176"/>
    </location>
</feature>
<feature type="region of interest" description="Disordered" evidence="6">
    <location>
        <begin position="156"/>
        <end position="199"/>
    </location>
</feature>
<feature type="compositionally biased region" description="Low complexity" evidence="6">
    <location>
        <begin position="731"/>
        <end position="740"/>
    </location>
</feature>
<feature type="compositionally biased region" description="Acidic residues" evidence="6">
    <location>
        <begin position="774"/>
        <end position="785"/>
    </location>
</feature>
<comment type="subcellular location">
    <subcellularLocation>
        <location evidence="1">Nucleus</location>
    </subcellularLocation>
</comment>
<name>A0A066WQ41_TILAU</name>
<feature type="compositionally biased region" description="Polar residues" evidence="6">
    <location>
        <begin position="375"/>
        <end position="384"/>
    </location>
</feature>
<dbReference type="Pfam" id="PF00400">
    <property type="entry name" value="WD40"/>
    <property type="match status" value="1"/>
</dbReference>
<proteinExistence type="predicted"/>
<reference evidence="7 8" key="1">
    <citation type="submission" date="2014-05" db="EMBL/GenBank/DDBJ databases">
        <title>Draft genome sequence of a rare smut relative, Tilletiaria anomala UBC 951.</title>
        <authorList>
            <consortium name="DOE Joint Genome Institute"/>
            <person name="Toome M."/>
            <person name="Kuo A."/>
            <person name="Henrissat B."/>
            <person name="Lipzen A."/>
            <person name="Tritt A."/>
            <person name="Yoshinaga Y."/>
            <person name="Zane M."/>
            <person name="Barry K."/>
            <person name="Grigoriev I.V."/>
            <person name="Spatafora J.W."/>
            <person name="Aimea M.C."/>
        </authorList>
    </citation>
    <scope>NUCLEOTIDE SEQUENCE [LARGE SCALE GENOMIC DNA]</scope>
    <source>
        <strain evidence="7 8">UBC 951</strain>
    </source>
</reference>
<dbReference type="InterPro" id="IPR019775">
    <property type="entry name" value="WD40_repeat_CS"/>
</dbReference>
<feature type="region of interest" description="Disordered" evidence="6">
    <location>
        <begin position="647"/>
        <end position="673"/>
    </location>
</feature>
<sequence>MNGTLQNPFAHDTPDSVDSVLAYAAATCCRYNKGHWNLVFSGQLVATGRTDGVVAIWDAETKRIVRWLVGHTKTVLGVAWSPNNRFLASCSYDCSIIIWDLSQGSGTQFRNIKFDTAVLSVQYDPKNSNHLLAVLETQEAVWIDLQQRIQVTRRRIKGKHQTNANAQNGNHNSNGQVIQQEGANKSGSDQPWDTPEFSPLPVRRWTFGGDYDTPVAPYLQPPPSPSSPSVSAEAVAGDADMGSAKEERSDNIPPPPTRRKGHIPQKISCAIFGHDGRHIFAGTSRGGLLVYDLCSRQLVQCEGGGASGMGNASASPAAAAGLLGPALIKEMAIDATGKMLLVNSNDRAIRAFSISINNEPPPEPSQQHRSHGAESPNTWSSMPSVSPAPEALVHVAAAVAATAVTVAAPTSLQAVDEDAQVISVSQGGNDLSHAERSAQAIAAVLEAAQEDADVDQPAALAATAASTNPSCSPSASAPPQPRVNKPFNVRLLYKVQDRVNRTPWCGIGFTGDGEYVFGGATNITAHNIYIWERMTGTLNRILEGPKEPLIGLDWHPHRPAAASVSSTGNVNLWSTPTAEIWSAYAPGFEELEENAEYEEHEDEFDVEDEDEVSRRKQDEEEGLVDIYPAGELIKLAKRHVRERARRAECKAGHKVRHGPRRLQSHVGPRGDGAALNNSISFEYELREQHSDDDDEDDSFWDGIGAFDGEGTFEVECRSVFQRILRRRGSSSSRTARAGASIQKAQQRYLQPGKRVRDGNATDTDGDASMHQVDSADEEDLEEVEQEEQVRIVLVEDPDDDHAFKLSARLEDPLIELNSDSD</sequence>
<evidence type="ECO:0000256" key="2">
    <source>
        <dbReference type="ARBA" id="ARBA00022574"/>
    </source>
</evidence>
<feature type="region of interest" description="Disordered" evidence="6">
    <location>
        <begin position="731"/>
        <end position="785"/>
    </location>
</feature>
<dbReference type="SUPFAM" id="SSF50978">
    <property type="entry name" value="WD40 repeat-like"/>
    <property type="match status" value="1"/>
</dbReference>
<organism evidence="7 8">
    <name type="scientific">Tilletiaria anomala (strain ATCC 24038 / CBS 436.72 / UBC 951)</name>
    <dbReference type="NCBI Taxonomy" id="1037660"/>
    <lineage>
        <taxon>Eukaryota</taxon>
        <taxon>Fungi</taxon>
        <taxon>Dikarya</taxon>
        <taxon>Basidiomycota</taxon>
        <taxon>Ustilaginomycotina</taxon>
        <taxon>Exobasidiomycetes</taxon>
        <taxon>Georgefischeriales</taxon>
        <taxon>Tilletiariaceae</taxon>
        <taxon>Tilletiaria</taxon>
    </lineage>
</organism>
<dbReference type="SMART" id="SM00320">
    <property type="entry name" value="WD40"/>
    <property type="match status" value="4"/>
</dbReference>
<keyword evidence="4" id="KW-0539">Nucleus</keyword>
<dbReference type="GeneID" id="25262777"/>
<dbReference type="STRING" id="1037660.A0A066WQ41"/>
<dbReference type="PROSITE" id="PS50294">
    <property type="entry name" value="WD_REPEATS_REGION"/>
    <property type="match status" value="1"/>
</dbReference>
<dbReference type="GO" id="GO:0048188">
    <property type="term" value="C:Set1C/COMPASS complex"/>
    <property type="evidence" value="ECO:0007669"/>
    <property type="project" value="InterPro"/>
</dbReference>
<dbReference type="Proteomes" id="UP000027361">
    <property type="component" value="Unassembled WGS sequence"/>
</dbReference>
<feature type="region of interest" description="Disordered" evidence="6">
    <location>
        <begin position="213"/>
        <end position="264"/>
    </location>
</feature>
<dbReference type="PROSITE" id="PS00678">
    <property type="entry name" value="WD_REPEATS_1"/>
    <property type="match status" value="1"/>
</dbReference>
<feature type="compositionally biased region" description="Basic residues" evidence="6">
    <location>
        <begin position="652"/>
        <end position="663"/>
    </location>
</feature>
<dbReference type="InterPro" id="IPR015943">
    <property type="entry name" value="WD40/YVTN_repeat-like_dom_sf"/>
</dbReference>
<keyword evidence="2 5" id="KW-0853">WD repeat</keyword>
<feature type="region of interest" description="Disordered" evidence="6">
    <location>
        <begin position="355"/>
        <end position="386"/>
    </location>
</feature>
<dbReference type="PANTHER" id="PTHR44040:SF1">
    <property type="entry name" value="RETINOBLASTOMA-BINDING PROTEIN 5"/>
    <property type="match status" value="1"/>
</dbReference>
<dbReference type="InterPro" id="IPR001680">
    <property type="entry name" value="WD40_rpt"/>
</dbReference>
<dbReference type="PANTHER" id="PTHR44040">
    <property type="entry name" value="RETINOBLASTOMA-BINDING PROTEIN 5"/>
    <property type="match status" value="1"/>
</dbReference>
<dbReference type="EMBL" id="JMSN01000004">
    <property type="protein sequence ID" value="KDN53124.1"/>
    <property type="molecule type" value="Genomic_DNA"/>
</dbReference>
<evidence type="ECO:0000256" key="1">
    <source>
        <dbReference type="ARBA" id="ARBA00004123"/>
    </source>
</evidence>
<dbReference type="Gene3D" id="2.130.10.10">
    <property type="entry name" value="YVTN repeat-like/Quinoprotein amine dehydrogenase"/>
    <property type="match status" value="3"/>
</dbReference>
<dbReference type="HOGENOM" id="CLU_344574_0_0_1"/>
<dbReference type="InParanoid" id="A0A066WQ41"/>
<evidence type="ECO:0000256" key="3">
    <source>
        <dbReference type="ARBA" id="ARBA00022737"/>
    </source>
</evidence>
<feature type="compositionally biased region" description="Polar residues" evidence="6">
    <location>
        <begin position="177"/>
        <end position="191"/>
    </location>
</feature>
<dbReference type="PROSITE" id="PS50082">
    <property type="entry name" value="WD_REPEATS_2"/>
    <property type="match status" value="1"/>
</dbReference>
<dbReference type="AlphaFoldDB" id="A0A066WQ41"/>